<dbReference type="HOGENOM" id="CLU_3304810_0_0_9"/>
<dbReference type="EMBL" id="CP001982">
    <property type="protein sequence ID" value="ADF38074.1"/>
    <property type="molecule type" value="Genomic_DNA"/>
</dbReference>
<gene>
    <name evidence="1" type="ordered locus">BMD_1213</name>
</gene>
<evidence type="ECO:0000313" key="2">
    <source>
        <dbReference type="Proteomes" id="UP000002365"/>
    </source>
</evidence>
<evidence type="ECO:0000313" key="1">
    <source>
        <dbReference type="EMBL" id="ADF38074.1"/>
    </source>
</evidence>
<dbReference type="KEGG" id="bmd:BMD_1213"/>
<proteinExistence type="predicted"/>
<reference evidence="1 2" key="1">
    <citation type="journal article" date="2011" name="J. Bacteriol.">
        <title>Genome sequences of the biotechnologically important Bacillus megaterium strains QM B1551 and DSM319.</title>
        <authorList>
            <person name="Eppinger M."/>
            <person name="Bunk B."/>
            <person name="Johns M.A."/>
            <person name="Edirisinghe J.N."/>
            <person name="Kutumbaka K.K."/>
            <person name="Koenig S.S."/>
            <person name="Huot Creasy H."/>
            <person name="Rosovitz M.J."/>
            <person name="Riley D.R."/>
            <person name="Daugherty S."/>
            <person name="Martin M."/>
            <person name="Elbourne L.D."/>
            <person name="Paulsen I."/>
            <person name="Biedendieck R."/>
            <person name="Braun C."/>
            <person name="Grayburn S."/>
            <person name="Dhingra S."/>
            <person name="Lukyanchuk V."/>
            <person name="Ball B."/>
            <person name="Ul-Qamar R."/>
            <person name="Seibel J."/>
            <person name="Bremer E."/>
            <person name="Jahn D."/>
            <person name="Ravel J."/>
            <person name="Vary P.S."/>
        </authorList>
    </citation>
    <scope>NUCLEOTIDE SEQUENCE [LARGE SCALE GENOMIC DNA]</scope>
    <source>
        <strain evidence="2">DSM 319 / IMG 1521</strain>
    </source>
</reference>
<name>D5DCX5_PRIM3</name>
<dbReference type="Proteomes" id="UP000002365">
    <property type="component" value="Chromosome"/>
</dbReference>
<accession>D5DCX5</accession>
<protein>
    <submittedName>
        <fullName evidence="1">Uncharacterized protein</fullName>
    </submittedName>
</protein>
<dbReference type="AlphaFoldDB" id="D5DCX5"/>
<sequence>MCNLHLDEKIVNTLKQVFQIQEKRTIFWISTKSVKKIQK</sequence>
<organism evidence="1 2">
    <name type="scientific">Priestia megaterium (strain DSM 319 / IMG 1521)</name>
    <name type="common">Bacillus megaterium</name>
    <dbReference type="NCBI Taxonomy" id="592022"/>
    <lineage>
        <taxon>Bacteria</taxon>
        <taxon>Bacillati</taxon>
        <taxon>Bacillota</taxon>
        <taxon>Bacilli</taxon>
        <taxon>Bacillales</taxon>
        <taxon>Bacillaceae</taxon>
        <taxon>Priestia</taxon>
    </lineage>
</organism>